<reference evidence="1" key="1">
    <citation type="submission" date="2020-05" db="EMBL/GenBank/DDBJ databases">
        <title>Large-scale comparative analyses of tick genomes elucidate their genetic diversity and vector capacities.</title>
        <authorList>
            <person name="Jia N."/>
            <person name="Wang J."/>
            <person name="Shi W."/>
            <person name="Du L."/>
            <person name="Sun Y."/>
            <person name="Zhan W."/>
            <person name="Jiang J."/>
            <person name="Wang Q."/>
            <person name="Zhang B."/>
            <person name="Ji P."/>
            <person name="Sakyi L.B."/>
            <person name="Cui X."/>
            <person name="Yuan T."/>
            <person name="Jiang B."/>
            <person name="Yang W."/>
            <person name="Lam T.T.-Y."/>
            <person name="Chang Q."/>
            <person name="Ding S."/>
            <person name="Wang X."/>
            <person name="Zhu J."/>
            <person name="Ruan X."/>
            <person name="Zhao L."/>
            <person name="Wei J."/>
            <person name="Que T."/>
            <person name="Du C."/>
            <person name="Cheng J."/>
            <person name="Dai P."/>
            <person name="Han X."/>
            <person name="Huang E."/>
            <person name="Gao Y."/>
            <person name="Liu J."/>
            <person name="Shao H."/>
            <person name="Ye R."/>
            <person name="Li L."/>
            <person name="Wei W."/>
            <person name="Wang X."/>
            <person name="Wang C."/>
            <person name="Yang T."/>
            <person name="Huo Q."/>
            <person name="Li W."/>
            <person name="Guo W."/>
            <person name="Chen H."/>
            <person name="Zhou L."/>
            <person name="Ni X."/>
            <person name="Tian J."/>
            <person name="Zhou Y."/>
            <person name="Sheng Y."/>
            <person name="Liu T."/>
            <person name="Pan Y."/>
            <person name="Xia L."/>
            <person name="Li J."/>
            <person name="Zhao F."/>
            <person name="Cao W."/>
        </authorList>
    </citation>
    <scope>NUCLEOTIDE SEQUENCE</scope>
    <source>
        <strain evidence="1">Dsil-2018</strain>
    </source>
</reference>
<accession>A0ACB8DCC4</accession>
<protein>
    <submittedName>
        <fullName evidence="1">Uncharacterized protein</fullName>
    </submittedName>
</protein>
<comment type="caution">
    <text evidence="1">The sequence shown here is derived from an EMBL/GenBank/DDBJ whole genome shotgun (WGS) entry which is preliminary data.</text>
</comment>
<keyword evidence="2" id="KW-1185">Reference proteome</keyword>
<gene>
    <name evidence="1" type="ORF">HPB49_012124</name>
</gene>
<evidence type="ECO:0000313" key="2">
    <source>
        <dbReference type="Proteomes" id="UP000821865"/>
    </source>
</evidence>
<sequence length="432" mass="48343">MQHLSTKAYEYLRCEELLKLPCRTTLQKFFGTTSSEVGFSELFRSRLEAELKSLDTPQSKVCSLVVDEMRIKQNLLYHKQRDAFVGNVDLGSDLEYLAPAAEGIRQVTAAMPNLHLWGRLSEFMEVFHKWFTSMDVSNLQQHIHRNDADARQFSEIDDPRLDWIEGEFVSYIEHLKTKSHAENFLKAMLGFLRRNSGCNDALDVKSAVCGIEKMLKTGVVAFSAKSNVRSSTSLSSTQLLPVHHPPTKTTSTAEKVLEAAIDRLKEQCLSAAPLPSNPDVASVAMAGGFIVTAASENIPCAECIVLLQGTKANTPLLGLIAHQDRGGLMYPSQELVKFLTCLRKFVDSVLPRRKSFSLPLKVCVERSVELLMGLPLLRRGNTDTDHRRRLLHLITAKFIKPLLSHYALGTTDSHATVKLLELKPISRKLLKM</sequence>
<name>A0ACB8DCC4_DERSI</name>
<dbReference type="EMBL" id="CM023471">
    <property type="protein sequence ID" value="KAH7965909.1"/>
    <property type="molecule type" value="Genomic_DNA"/>
</dbReference>
<dbReference type="Proteomes" id="UP000821865">
    <property type="component" value="Chromosome 2"/>
</dbReference>
<evidence type="ECO:0000313" key="1">
    <source>
        <dbReference type="EMBL" id="KAH7965909.1"/>
    </source>
</evidence>
<proteinExistence type="predicted"/>
<organism evidence="1 2">
    <name type="scientific">Dermacentor silvarum</name>
    <name type="common">Tick</name>
    <dbReference type="NCBI Taxonomy" id="543639"/>
    <lineage>
        <taxon>Eukaryota</taxon>
        <taxon>Metazoa</taxon>
        <taxon>Ecdysozoa</taxon>
        <taxon>Arthropoda</taxon>
        <taxon>Chelicerata</taxon>
        <taxon>Arachnida</taxon>
        <taxon>Acari</taxon>
        <taxon>Parasitiformes</taxon>
        <taxon>Ixodida</taxon>
        <taxon>Ixodoidea</taxon>
        <taxon>Ixodidae</taxon>
        <taxon>Rhipicephalinae</taxon>
        <taxon>Dermacentor</taxon>
    </lineage>
</organism>